<dbReference type="EMBL" id="CP165644">
    <property type="protein sequence ID" value="XDU65963.1"/>
    <property type="molecule type" value="Genomic_DNA"/>
</dbReference>
<gene>
    <name evidence="8" type="ORF">AB8B22_05905</name>
</gene>
<evidence type="ECO:0000256" key="1">
    <source>
        <dbReference type="ARBA" id="ARBA00004651"/>
    </source>
</evidence>
<keyword evidence="4 7" id="KW-0812">Transmembrane</keyword>
<organism evidence="8">
    <name type="scientific">Leptotrichia rugosa</name>
    <dbReference type="NCBI Taxonomy" id="3239302"/>
    <lineage>
        <taxon>Bacteria</taxon>
        <taxon>Fusobacteriati</taxon>
        <taxon>Fusobacteriota</taxon>
        <taxon>Fusobacteriia</taxon>
        <taxon>Fusobacteriales</taxon>
        <taxon>Leptotrichiaceae</taxon>
        <taxon>Leptotrichia</taxon>
    </lineage>
</organism>
<comment type="similarity">
    <text evidence="2">Belongs to the chromate ion transporter (CHR) (TC 2.A.51) family.</text>
</comment>
<evidence type="ECO:0000256" key="4">
    <source>
        <dbReference type="ARBA" id="ARBA00022692"/>
    </source>
</evidence>
<reference evidence="8" key="1">
    <citation type="submission" date="2024-07" db="EMBL/GenBank/DDBJ databases">
        <authorList>
            <person name="Li X.-J."/>
            <person name="Wang X."/>
        </authorList>
    </citation>
    <scope>NUCLEOTIDE SEQUENCE</scope>
    <source>
        <strain evidence="8">HSP-334</strain>
    </source>
</reference>
<evidence type="ECO:0000256" key="3">
    <source>
        <dbReference type="ARBA" id="ARBA00022475"/>
    </source>
</evidence>
<keyword evidence="5 7" id="KW-1133">Transmembrane helix</keyword>
<dbReference type="RefSeq" id="WP_369710426.1">
    <property type="nucleotide sequence ID" value="NZ_CP165644.1"/>
</dbReference>
<dbReference type="Pfam" id="PF02417">
    <property type="entry name" value="Chromate_transp"/>
    <property type="match status" value="1"/>
</dbReference>
<dbReference type="GO" id="GO:0015109">
    <property type="term" value="F:chromate transmembrane transporter activity"/>
    <property type="evidence" value="ECO:0007669"/>
    <property type="project" value="InterPro"/>
</dbReference>
<keyword evidence="6 7" id="KW-0472">Membrane</keyword>
<accession>A0AB39VE24</accession>
<dbReference type="KEGG" id="lrug:AB8B22_05905"/>
<protein>
    <submittedName>
        <fullName evidence="8">Chromate transporter</fullName>
    </submittedName>
</protein>
<feature type="transmembrane region" description="Helical" evidence="7">
    <location>
        <begin position="113"/>
        <end position="138"/>
    </location>
</feature>
<feature type="transmembrane region" description="Helical" evidence="7">
    <location>
        <begin position="158"/>
        <end position="188"/>
    </location>
</feature>
<dbReference type="AlphaFoldDB" id="A0AB39VE24"/>
<dbReference type="PANTHER" id="PTHR43663:SF1">
    <property type="entry name" value="CHROMATE TRANSPORTER"/>
    <property type="match status" value="1"/>
</dbReference>
<keyword evidence="3" id="KW-1003">Cell membrane</keyword>
<evidence type="ECO:0000256" key="7">
    <source>
        <dbReference type="SAM" id="Phobius"/>
    </source>
</evidence>
<evidence type="ECO:0000256" key="5">
    <source>
        <dbReference type="ARBA" id="ARBA00022989"/>
    </source>
</evidence>
<comment type="subcellular location">
    <subcellularLocation>
        <location evidence="1">Cell membrane</location>
        <topology evidence="1">Multi-pass membrane protein</topology>
    </subcellularLocation>
</comment>
<dbReference type="InterPro" id="IPR003370">
    <property type="entry name" value="Chromate_transpt"/>
</dbReference>
<evidence type="ECO:0000256" key="2">
    <source>
        <dbReference type="ARBA" id="ARBA00005262"/>
    </source>
</evidence>
<proteinExistence type="inferred from homology"/>
<sequence length="191" mass="20688">MNEIMKLLHLSIEFGKVGLFSVGGGLATLPFLYHMGQRTHWFTANDVSDMIAISQSTPGPMGINMATSVGFTIAGLWGAVVAPVSLTVPSIIIIIMISHALRKFQDSVLVQDIFYGLRPASIGLIVTAGISVAKGSLLDIEKYHLSKNIVNLFDYKSIILAIIIAILTKFKFNPILLIVLSAIAGIIFKFQ</sequence>
<evidence type="ECO:0000256" key="6">
    <source>
        <dbReference type="ARBA" id="ARBA00023136"/>
    </source>
</evidence>
<dbReference type="GO" id="GO:0005886">
    <property type="term" value="C:plasma membrane"/>
    <property type="evidence" value="ECO:0007669"/>
    <property type="project" value="UniProtKB-SubCell"/>
</dbReference>
<dbReference type="PANTHER" id="PTHR43663">
    <property type="entry name" value="CHROMATE TRANSPORT PROTEIN-RELATED"/>
    <property type="match status" value="1"/>
</dbReference>
<evidence type="ECO:0000313" key="8">
    <source>
        <dbReference type="EMBL" id="XDU65963.1"/>
    </source>
</evidence>
<name>A0AB39VE24_9FUSO</name>
<feature type="transmembrane region" description="Helical" evidence="7">
    <location>
        <begin position="12"/>
        <end position="33"/>
    </location>
</feature>
<dbReference type="InterPro" id="IPR052518">
    <property type="entry name" value="CHR_Transporter"/>
</dbReference>
<feature type="transmembrane region" description="Helical" evidence="7">
    <location>
        <begin position="74"/>
        <end position="101"/>
    </location>
</feature>